<proteinExistence type="predicted"/>
<reference evidence="2" key="3">
    <citation type="submission" date="2025-09" db="UniProtKB">
        <authorList>
            <consortium name="Ensembl"/>
        </authorList>
    </citation>
    <scope>IDENTIFICATION</scope>
</reference>
<name>H2ZIR5_CIOSA</name>
<dbReference type="Proteomes" id="UP000007875">
    <property type="component" value="Unassembled WGS sequence"/>
</dbReference>
<protein>
    <submittedName>
        <fullName evidence="2">Uncharacterized protein</fullName>
    </submittedName>
</protein>
<dbReference type="HOGENOM" id="CLU_1113483_0_0_1"/>
<dbReference type="AlphaFoldDB" id="H2ZIR5"/>
<organism evidence="2 3">
    <name type="scientific">Ciona savignyi</name>
    <name type="common">Pacific transparent sea squirt</name>
    <dbReference type="NCBI Taxonomy" id="51511"/>
    <lineage>
        <taxon>Eukaryota</taxon>
        <taxon>Metazoa</taxon>
        <taxon>Chordata</taxon>
        <taxon>Tunicata</taxon>
        <taxon>Ascidiacea</taxon>
        <taxon>Phlebobranchia</taxon>
        <taxon>Cionidae</taxon>
        <taxon>Ciona</taxon>
    </lineage>
</organism>
<evidence type="ECO:0000256" key="1">
    <source>
        <dbReference type="SAM" id="MobiDB-lite"/>
    </source>
</evidence>
<sequence length="250" mass="26585">MGEVEGDMDEHILKVSDNIFMRQEQTRKASIGLPSTKTKTKLPQVNVASTVETNAEIVEAQVKTADNEVKLNGDKSSLVAKPLSLPKVEAKAEIVEDQSKITNKSVRLNGDKSSKIAIDIASDSGNSNISNSIPSSSIDEVIINEITPVVPLRKSKQPKSPTKTDNAVNFSTNNLLTKVEPKPVASKIEQKPLSLPPAQSTKAGQNTIVKSSSPVITQPSITSANSLFGPKIGGNRSKGFGSGKSFVIDP</sequence>
<reference evidence="3" key="1">
    <citation type="submission" date="2003-08" db="EMBL/GenBank/DDBJ databases">
        <authorList>
            <person name="Birren B."/>
            <person name="Nusbaum C."/>
            <person name="Abebe A."/>
            <person name="Abouelleil A."/>
            <person name="Adekoya E."/>
            <person name="Ait-zahra M."/>
            <person name="Allen N."/>
            <person name="Allen T."/>
            <person name="An P."/>
            <person name="Anderson M."/>
            <person name="Anderson S."/>
            <person name="Arachchi H."/>
            <person name="Armbruster J."/>
            <person name="Bachantsang P."/>
            <person name="Baldwin J."/>
            <person name="Barry A."/>
            <person name="Bayul T."/>
            <person name="Blitshsteyn B."/>
            <person name="Bloom T."/>
            <person name="Blye J."/>
            <person name="Boguslavskiy L."/>
            <person name="Borowsky M."/>
            <person name="Boukhgalter B."/>
            <person name="Brunache A."/>
            <person name="Butler J."/>
            <person name="Calixte N."/>
            <person name="Calvo S."/>
            <person name="Camarata J."/>
            <person name="Campo K."/>
            <person name="Chang J."/>
            <person name="Cheshatsang Y."/>
            <person name="Citroen M."/>
            <person name="Collymore A."/>
            <person name="Considine T."/>
            <person name="Cook A."/>
            <person name="Cooke P."/>
            <person name="Corum B."/>
            <person name="Cuomo C."/>
            <person name="David R."/>
            <person name="Dawoe T."/>
            <person name="Degray S."/>
            <person name="Dodge S."/>
            <person name="Dooley K."/>
            <person name="Dorje P."/>
            <person name="Dorjee K."/>
            <person name="Dorris L."/>
            <person name="Duffey N."/>
            <person name="Dupes A."/>
            <person name="Elkins T."/>
            <person name="Engels R."/>
            <person name="Erickson J."/>
            <person name="Farina A."/>
            <person name="Faro S."/>
            <person name="Ferreira P."/>
            <person name="Fischer H."/>
            <person name="Fitzgerald M."/>
            <person name="Foley K."/>
            <person name="Gage D."/>
            <person name="Galagan J."/>
            <person name="Gearin G."/>
            <person name="Gnerre S."/>
            <person name="Gnirke A."/>
            <person name="Goyette A."/>
            <person name="Graham J."/>
            <person name="Grandbois E."/>
            <person name="Gyaltsen K."/>
            <person name="Hafez N."/>
            <person name="Hagopian D."/>
            <person name="Hagos B."/>
            <person name="Hall J."/>
            <person name="Hatcher B."/>
            <person name="Heller A."/>
            <person name="Higgins H."/>
            <person name="Honan T."/>
            <person name="Horn A."/>
            <person name="Houde N."/>
            <person name="Hughes L."/>
            <person name="Hulme W."/>
            <person name="Husby E."/>
            <person name="Iliev I."/>
            <person name="Jaffe D."/>
            <person name="Jones C."/>
            <person name="Kamal M."/>
            <person name="Kamat A."/>
            <person name="Kamvysselis M."/>
            <person name="Karlsson E."/>
            <person name="Kells C."/>
            <person name="Kieu A."/>
            <person name="Kisner P."/>
            <person name="Kodira C."/>
            <person name="Kulbokas E."/>
            <person name="Labutti K."/>
            <person name="Lama D."/>
            <person name="Landers T."/>
            <person name="Leger J."/>
            <person name="Levine S."/>
            <person name="Lewis D."/>
            <person name="Lewis T."/>
            <person name="Lindblad-toh K."/>
            <person name="Liu X."/>
            <person name="Lokyitsang T."/>
            <person name="Lokyitsang Y."/>
            <person name="Lucien O."/>
            <person name="Lui A."/>
            <person name="Ma L.J."/>
            <person name="Mabbitt R."/>
            <person name="Macdonald J."/>
            <person name="Maclean C."/>
            <person name="Major J."/>
            <person name="Manning J."/>
            <person name="Marabella R."/>
            <person name="Maru K."/>
            <person name="Matthews C."/>
            <person name="Mauceli E."/>
            <person name="Mccarthy M."/>
            <person name="Mcdonough S."/>
            <person name="Mcghee T."/>
            <person name="Meldrim J."/>
            <person name="Meneus L."/>
            <person name="Mesirov J."/>
            <person name="Mihalev A."/>
            <person name="Mihova T."/>
            <person name="Mikkelsen T."/>
            <person name="Mlenga V."/>
            <person name="Moru K."/>
            <person name="Mozes J."/>
            <person name="Mulrain L."/>
            <person name="Munson G."/>
            <person name="Naylor J."/>
            <person name="Newes C."/>
            <person name="Nguyen C."/>
            <person name="Nguyen N."/>
            <person name="Nguyen T."/>
            <person name="Nicol R."/>
            <person name="Nielsen C."/>
            <person name="Nizzari M."/>
            <person name="Norbu C."/>
            <person name="Norbu N."/>
            <person name="O'donnell P."/>
            <person name="Okoawo O."/>
            <person name="O'leary S."/>
            <person name="Omotosho B."/>
            <person name="O'neill K."/>
            <person name="Osman S."/>
            <person name="Parker S."/>
            <person name="Perrin D."/>
            <person name="Phunkhang P."/>
            <person name="Piqani B."/>
            <person name="Purcell S."/>
            <person name="Rachupka T."/>
            <person name="Ramasamy U."/>
            <person name="Rameau R."/>
            <person name="Ray V."/>
            <person name="Raymond C."/>
            <person name="Retta R."/>
            <person name="Richardson S."/>
            <person name="Rise C."/>
            <person name="Rodriguez J."/>
            <person name="Rogers J."/>
            <person name="Rogov P."/>
            <person name="Rutman M."/>
            <person name="Schupbach R."/>
            <person name="Seaman C."/>
            <person name="Settipalli S."/>
            <person name="Sharpe T."/>
            <person name="Sheridan J."/>
            <person name="Sherpa N."/>
            <person name="Shi J."/>
            <person name="Smirnov S."/>
            <person name="Smith C."/>
            <person name="Sougnez C."/>
            <person name="Spencer B."/>
            <person name="Stalker J."/>
            <person name="Stange-thomann N."/>
            <person name="Stavropoulos S."/>
            <person name="Stetson K."/>
            <person name="Stone C."/>
            <person name="Stone S."/>
            <person name="Stubbs M."/>
            <person name="Talamas J."/>
            <person name="Tchuinga P."/>
            <person name="Tenzing P."/>
            <person name="Tesfaye S."/>
            <person name="Theodore J."/>
            <person name="Thoulutsang Y."/>
            <person name="Topham K."/>
            <person name="Towey S."/>
            <person name="Tsamla T."/>
            <person name="Tsomo N."/>
            <person name="Vallee D."/>
            <person name="Vassiliev H."/>
            <person name="Venkataraman V."/>
            <person name="Vinson J."/>
            <person name="Vo A."/>
            <person name="Wade C."/>
            <person name="Wang S."/>
            <person name="Wangchuk T."/>
            <person name="Wangdi T."/>
            <person name="Whittaker C."/>
            <person name="Wilkinson J."/>
            <person name="Wu Y."/>
            <person name="Wyman D."/>
            <person name="Yadav S."/>
            <person name="Yang S."/>
            <person name="Yang X."/>
            <person name="Yeager S."/>
            <person name="Yee E."/>
            <person name="Young G."/>
            <person name="Zainoun J."/>
            <person name="Zembeck L."/>
            <person name="Zimmer A."/>
            <person name="Zody M."/>
            <person name="Lander E."/>
        </authorList>
    </citation>
    <scope>NUCLEOTIDE SEQUENCE [LARGE SCALE GENOMIC DNA]</scope>
</reference>
<evidence type="ECO:0000313" key="2">
    <source>
        <dbReference type="Ensembl" id="ENSCSAVP00000017481.1"/>
    </source>
</evidence>
<keyword evidence="3" id="KW-1185">Reference proteome</keyword>
<reference evidence="2" key="2">
    <citation type="submission" date="2025-08" db="UniProtKB">
        <authorList>
            <consortium name="Ensembl"/>
        </authorList>
    </citation>
    <scope>IDENTIFICATION</scope>
</reference>
<feature type="region of interest" description="Disordered" evidence="1">
    <location>
        <begin position="219"/>
        <end position="250"/>
    </location>
</feature>
<dbReference type="Ensembl" id="ENSCSAVT00000017672.1">
    <property type="protein sequence ID" value="ENSCSAVP00000017481.1"/>
    <property type="gene ID" value="ENSCSAVG00000010294.1"/>
</dbReference>
<evidence type="ECO:0000313" key="3">
    <source>
        <dbReference type="Proteomes" id="UP000007875"/>
    </source>
</evidence>
<dbReference type="GeneTree" id="ENSGT00390000001759"/>
<accession>H2ZIR5</accession>